<dbReference type="GO" id="GO:0008168">
    <property type="term" value="F:methyltransferase activity"/>
    <property type="evidence" value="ECO:0007669"/>
    <property type="project" value="UniProtKB-KW"/>
</dbReference>
<gene>
    <name evidence="2" type="ORF">DJ69_08020</name>
</gene>
<sequence>MTDAFGRAVRDHHRGDRTDPLRQGDGEETREHPIEAFYFDAFDPESDAGSWLASRLEGPVVDLGAGAGRHALWAQERFETVAVETSPALVETMRDRGVEDAREGDMFALRDAFERDRFASALAIGTQIGLSGSMGGLSAFLGDLAFVTTPDATAVVDCYDPSHPEATALLGYRGDPTPGLAHRVMWFSYAGTTDPTLHFRLFSPDRLREAALGTRWEVDAIDRSGTGDGPHYRAALRKR</sequence>
<name>A0A2G1WJC5_9EURY</name>
<reference evidence="2 3" key="1">
    <citation type="journal article" date="2014" name="Front. Microbiol.">
        <title>Population and genomic analysis of the genus Halorubrum.</title>
        <authorList>
            <person name="Fullmer M.S."/>
            <person name="Soucy S.M."/>
            <person name="Swithers K.S."/>
            <person name="Makkay A.M."/>
            <person name="Wheeler R."/>
            <person name="Ventosa A."/>
            <person name="Gogarten J.P."/>
            <person name="Papke R.T."/>
        </authorList>
    </citation>
    <scope>NUCLEOTIDE SEQUENCE [LARGE SCALE GENOMIC DNA]</scope>
    <source>
        <strain evidence="2 3">C49</strain>
    </source>
</reference>
<dbReference type="Proteomes" id="UP000222824">
    <property type="component" value="Unassembled WGS sequence"/>
</dbReference>
<organism evidence="2 3">
    <name type="scientific">Halorubrum persicum</name>
    <dbReference type="NCBI Taxonomy" id="1383844"/>
    <lineage>
        <taxon>Archaea</taxon>
        <taxon>Methanobacteriati</taxon>
        <taxon>Methanobacteriota</taxon>
        <taxon>Stenosarchaea group</taxon>
        <taxon>Halobacteria</taxon>
        <taxon>Halobacteriales</taxon>
        <taxon>Haloferacaceae</taxon>
        <taxon>Halorubrum</taxon>
    </lineage>
</organism>
<evidence type="ECO:0000256" key="1">
    <source>
        <dbReference type="SAM" id="MobiDB-lite"/>
    </source>
</evidence>
<keyword evidence="2" id="KW-0489">Methyltransferase</keyword>
<evidence type="ECO:0000313" key="3">
    <source>
        <dbReference type="Proteomes" id="UP000222824"/>
    </source>
</evidence>
<feature type="region of interest" description="Disordered" evidence="1">
    <location>
        <begin position="1"/>
        <end position="30"/>
    </location>
</feature>
<feature type="compositionally biased region" description="Basic and acidic residues" evidence="1">
    <location>
        <begin position="13"/>
        <end position="30"/>
    </location>
</feature>
<accession>A0A2G1WJC5</accession>
<dbReference type="SUPFAM" id="SSF53335">
    <property type="entry name" value="S-adenosyl-L-methionine-dependent methyltransferases"/>
    <property type="match status" value="1"/>
</dbReference>
<dbReference type="GO" id="GO:0032259">
    <property type="term" value="P:methylation"/>
    <property type="evidence" value="ECO:0007669"/>
    <property type="project" value="UniProtKB-KW"/>
</dbReference>
<dbReference type="AlphaFoldDB" id="A0A2G1WJC5"/>
<evidence type="ECO:0000313" key="2">
    <source>
        <dbReference type="EMBL" id="PHQ39083.1"/>
    </source>
</evidence>
<proteinExistence type="predicted"/>
<keyword evidence="3" id="KW-1185">Reference proteome</keyword>
<dbReference type="InterPro" id="IPR029063">
    <property type="entry name" value="SAM-dependent_MTases_sf"/>
</dbReference>
<dbReference type="EMBL" id="NHOA01000052">
    <property type="protein sequence ID" value="PHQ39083.1"/>
    <property type="molecule type" value="Genomic_DNA"/>
</dbReference>
<keyword evidence="2" id="KW-0808">Transferase</keyword>
<dbReference type="RefSeq" id="WP_099255156.1">
    <property type="nucleotide sequence ID" value="NZ_NHOA01000052.1"/>
</dbReference>
<comment type="caution">
    <text evidence="2">The sequence shown here is derived from an EMBL/GenBank/DDBJ whole genome shotgun (WGS) entry which is preliminary data.</text>
</comment>
<dbReference type="Gene3D" id="3.40.50.150">
    <property type="entry name" value="Vaccinia Virus protein VP39"/>
    <property type="match status" value="1"/>
</dbReference>
<protein>
    <submittedName>
        <fullName evidence="2">SAM-dependent methyltransferase</fullName>
    </submittedName>
</protein>
<dbReference type="OrthoDB" id="56895at2157"/>